<organism evidence="7 8">
    <name type="scientific">Paractinoplanes ferrugineus</name>
    <dbReference type="NCBI Taxonomy" id="113564"/>
    <lineage>
        <taxon>Bacteria</taxon>
        <taxon>Bacillati</taxon>
        <taxon>Actinomycetota</taxon>
        <taxon>Actinomycetes</taxon>
        <taxon>Micromonosporales</taxon>
        <taxon>Micromonosporaceae</taxon>
        <taxon>Paractinoplanes</taxon>
    </lineage>
</organism>
<keyword evidence="8" id="KW-1185">Reference proteome</keyword>
<evidence type="ECO:0000256" key="1">
    <source>
        <dbReference type="ARBA" id="ARBA00010333"/>
    </source>
</evidence>
<feature type="domain" description="Solute-binding protein family 3/N-terminal" evidence="6">
    <location>
        <begin position="100"/>
        <end position="334"/>
    </location>
</feature>
<dbReference type="RefSeq" id="WP_239118016.1">
    <property type="nucleotide sequence ID" value="NZ_BAAABP010000054.1"/>
</dbReference>
<keyword evidence="3" id="KW-0732">Signal</keyword>
<sequence length="366" mass="40836">MSERFAWPLRRRTPGPDGTAEDIAVQDIAEREAADRRLPPPDPEPLADPPPRFNLAAFRLAGLGLALVLALALAMVRVFVGGPPSVAQLRAESGVDGWTELLVGVKDDQPGIAYYDSVKKMWSGFDVDTAYMIGEDLGFRRDEVKFFGMESEDRARMQAYDVVDRNKRVAVNLVIASYSITKERMEAGVVFAGPYLYTEQSVLTLTDHPAVATFEDLAKKEVCSLSTATSLTGLEKAGAHVHRKNRISECITDMREHRVEAVSTDAAILAGYKARYPNEFKHWDLGYDATEKWGVNVGENQALKKLVNLTLYRSLKDPKDDRWEKAFQSNLQVEVEQNKDTPIAVANQPPVTKPDVRDLPWEDVFP</sequence>
<feature type="region of interest" description="Disordered" evidence="4">
    <location>
        <begin position="338"/>
        <end position="366"/>
    </location>
</feature>
<feature type="region of interest" description="Disordered" evidence="4">
    <location>
        <begin position="1"/>
        <end position="50"/>
    </location>
</feature>
<dbReference type="SMART" id="SM00062">
    <property type="entry name" value="PBPb"/>
    <property type="match status" value="1"/>
</dbReference>
<keyword evidence="2" id="KW-0813">Transport</keyword>
<dbReference type="PANTHER" id="PTHR30085:SF6">
    <property type="entry name" value="ABC TRANSPORTER GLUTAMINE-BINDING PROTEIN GLNH"/>
    <property type="match status" value="1"/>
</dbReference>
<feature type="compositionally biased region" description="Pro residues" evidence="4">
    <location>
        <begin position="40"/>
        <end position="50"/>
    </location>
</feature>
<feature type="compositionally biased region" description="Basic and acidic residues" evidence="4">
    <location>
        <begin position="28"/>
        <end position="39"/>
    </location>
</feature>
<dbReference type="AlphaFoldDB" id="A0A919J1C5"/>
<dbReference type="InterPro" id="IPR001638">
    <property type="entry name" value="Solute-binding_3/MltF_N"/>
</dbReference>
<dbReference type="Gene3D" id="3.40.190.10">
    <property type="entry name" value="Periplasmic binding protein-like II"/>
    <property type="match status" value="2"/>
</dbReference>
<evidence type="ECO:0000313" key="8">
    <source>
        <dbReference type="Proteomes" id="UP000598174"/>
    </source>
</evidence>
<keyword evidence="5" id="KW-0472">Membrane</keyword>
<evidence type="ECO:0000259" key="6">
    <source>
        <dbReference type="SMART" id="SM00062"/>
    </source>
</evidence>
<feature type="transmembrane region" description="Helical" evidence="5">
    <location>
        <begin position="56"/>
        <end position="80"/>
    </location>
</feature>
<dbReference type="SUPFAM" id="SSF53850">
    <property type="entry name" value="Periplasmic binding protein-like II"/>
    <property type="match status" value="1"/>
</dbReference>
<dbReference type="InterPro" id="IPR051455">
    <property type="entry name" value="Bact_solute-bind_prot3"/>
</dbReference>
<reference evidence="7" key="1">
    <citation type="submission" date="2021-01" db="EMBL/GenBank/DDBJ databases">
        <title>Whole genome shotgun sequence of Actinoplanes ferrugineus NBRC 15555.</title>
        <authorList>
            <person name="Komaki H."/>
            <person name="Tamura T."/>
        </authorList>
    </citation>
    <scope>NUCLEOTIDE SEQUENCE</scope>
    <source>
        <strain evidence="7">NBRC 15555</strain>
    </source>
</reference>
<dbReference type="Proteomes" id="UP000598174">
    <property type="component" value="Unassembled WGS sequence"/>
</dbReference>
<comment type="similarity">
    <text evidence="1">Belongs to the bacterial solute-binding protein 3 family.</text>
</comment>
<keyword evidence="5" id="KW-0812">Transmembrane</keyword>
<gene>
    <name evidence="7" type="ORF">Afe05nite_40550</name>
</gene>
<dbReference type="GO" id="GO:0030288">
    <property type="term" value="C:outer membrane-bounded periplasmic space"/>
    <property type="evidence" value="ECO:0007669"/>
    <property type="project" value="TreeGrafter"/>
</dbReference>
<name>A0A919J1C5_9ACTN</name>
<evidence type="ECO:0000256" key="2">
    <source>
        <dbReference type="ARBA" id="ARBA00022448"/>
    </source>
</evidence>
<evidence type="ECO:0000256" key="3">
    <source>
        <dbReference type="ARBA" id="ARBA00022729"/>
    </source>
</evidence>
<accession>A0A919J1C5</accession>
<comment type="caution">
    <text evidence="7">The sequence shown here is derived from an EMBL/GenBank/DDBJ whole genome shotgun (WGS) entry which is preliminary data.</text>
</comment>
<keyword evidence="5" id="KW-1133">Transmembrane helix</keyword>
<evidence type="ECO:0000313" key="7">
    <source>
        <dbReference type="EMBL" id="GIE12215.1"/>
    </source>
</evidence>
<protein>
    <recommendedName>
        <fullName evidence="6">Solute-binding protein family 3/N-terminal domain-containing protein</fullName>
    </recommendedName>
</protein>
<evidence type="ECO:0000256" key="4">
    <source>
        <dbReference type="SAM" id="MobiDB-lite"/>
    </source>
</evidence>
<dbReference type="EMBL" id="BOMM01000038">
    <property type="protein sequence ID" value="GIE12215.1"/>
    <property type="molecule type" value="Genomic_DNA"/>
</dbReference>
<dbReference type="GO" id="GO:0006865">
    <property type="term" value="P:amino acid transport"/>
    <property type="evidence" value="ECO:0007669"/>
    <property type="project" value="TreeGrafter"/>
</dbReference>
<evidence type="ECO:0000256" key="5">
    <source>
        <dbReference type="SAM" id="Phobius"/>
    </source>
</evidence>
<dbReference type="Pfam" id="PF00497">
    <property type="entry name" value="SBP_bac_3"/>
    <property type="match status" value="1"/>
</dbReference>
<dbReference type="GO" id="GO:0005576">
    <property type="term" value="C:extracellular region"/>
    <property type="evidence" value="ECO:0007669"/>
    <property type="project" value="TreeGrafter"/>
</dbReference>
<dbReference type="PANTHER" id="PTHR30085">
    <property type="entry name" value="AMINO ACID ABC TRANSPORTER PERMEASE"/>
    <property type="match status" value="1"/>
</dbReference>
<proteinExistence type="inferred from homology"/>